<evidence type="ECO:0000256" key="4">
    <source>
        <dbReference type="ARBA" id="ARBA00022833"/>
    </source>
</evidence>
<dbReference type="GO" id="GO:0006325">
    <property type="term" value="P:chromatin organization"/>
    <property type="evidence" value="ECO:0007669"/>
    <property type="project" value="UniProtKB-KW"/>
</dbReference>
<dbReference type="EnsemblMetazoa" id="XM_038212438.1">
    <property type="protein sequence ID" value="XP_038068366.1"/>
    <property type="gene ID" value="LOC119737822"/>
</dbReference>
<dbReference type="Pfam" id="PF23320">
    <property type="entry name" value="Zn_SUZ12"/>
    <property type="match status" value="1"/>
</dbReference>
<evidence type="ECO:0000256" key="8">
    <source>
        <dbReference type="SAM" id="MobiDB-lite"/>
    </source>
</evidence>
<evidence type="ECO:0000256" key="7">
    <source>
        <dbReference type="ARBA" id="ARBA00023163"/>
    </source>
</evidence>
<dbReference type="GeneID" id="119737822"/>
<dbReference type="OrthoDB" id="166746at2759"/>
<feature type="compositionally biased region" description="Basic and acidic residues" evidence="8">
    <location>
        <begin position="688"/>
        <end position="714"/>
    </location>
</feature>
<feature type="compositionally biased region" description="Low complexity" evidence="8">
    <location>
        <begin position="315"/>
        <end position="344"/>
    </location>
</feature>
<keyword evidence="6" id="KW-0805">Transcription regulation</keyword>
<keyword evidence="3" id="KW-0863">Zinc-finger</keyword>
<sequence>MAPHRHPNTRSVQRNPKFEQLQADHELFLQAFEKPTQIYRFLRTRNQIAPIFLHRSLSYMPRRCLRANTRKSFKPDSLLDKEETKLKRATSADRTHGEFMNVFFNEFHQSTELTSESTVTVEAVVLKVCHKRRKDVASPVKQISLGKQKVPVNSVSTATSPDQSPCLSVPSSTFSSSNGQTVKSFILLLKVQGERSLGREWSSGDNLCNGDVSEDQDEQPTKRRRLMRRDHSPGHSDTFTYTSELLVLDRDNCLLTNGDYEVAMQEVRPKITANGKHASWETLMDGKPVAPFESFQDQPTLKFHLKWSETALRSSSHLPSSSSNHRAASLPSLGSLSSHSNGLPTQPAGSSNGVALREDAGSESGSANDDTTTATATHRSPVRINASKRDPTSATNSGDFNTPQHVFYQFLYNNNTRQQTEARDNMMCPWCSVNCWQLYSLLKHLTMCHSRFNFTYVPCPNGARVDVTINEHYDGSYAGNPQNLTSHTGYAFHRNGPCRRSPVTQILVVKHTKRPLGTLSEFQEGENKDYLITRPQISGHNRMYFHTHSLQPVRPQEMDLDSEDEIDPLWLQQRTSMMIDEFTDVNEGEKELMKLWNLHCMEHNFIADSHIPLACQLFIEKRGRELLGSNLYRNFLLHVINMYDFSLISQSVIVRTMLQLDRLKETIAKEQREAVAMAATATMTTTVVKEEAKDDAGPVTKREEEEDSNERLEDTMEDVSQS</sequence>
<dbReference type="Proteomes" id="UP000887568">
    <property type="component" value="Unplaced"/>
</dbReference>
<dbReference type="RefSeq" id="XP_038068366.1">
    <property type="nucleotide sequence ID" value="XM_038212438.1"/>
</dbReference>
<keyword evidence="4" id="KW-0862">Zinc</keyword>
<comment type="similarity">
    <text evidence="1">Belongs to the VEFS (VRN2-EMF2-FIS2-SU(Z)12) family.</text>
</comment>
<dbReference type="CDD" id="cd21750">
    <property type="entry name" value="ZnB-Zn_SUZ12"/>
    <property type="match status" value="1"/>
</dbReference>
<dbReference type="GO" id="GO:0035098">
    <property type="term" value="C:ESC/E(Z) complex"/>
    <property type="evidence" value="ECO:0007669"/>
    <property type="project" value="TreeGrafter"/>
</dbReference>
<keyword evidence="12" id="KW-1185">Reference proteome</keyword>
<keyword evidence="5" id="KW-0156">Chromatin regulator</keyword>
<accession>A0A914AYN4</accession>
<dbReference type="AlphaFoldDB" id="A0A914AYN4"/>
<dbReference type="PANTHER" id="PTHR22597">
    <property type="entry name" value="POLYCOMB GROUP PROTEIN"/>
    <property type="match status" value="1"/>
</dbReference>
<evidence type="ECO:0000256" key="1">
    <source>
        <dbReference type="ARBA" id="ARBA00007416"/>
    </source>
</evidence>
<reference evidence="11" key="1">
    <citation type="submission" date="2022-11" db="UniProtKB">
        <authorList>
            <consortium name="EnsemblMetazoa"/>
        </authorList>
    </citation>
    <scope>IDENTIFICATION</scope>
</reference>
<evidence type="ECO:0000313" key="11">
    <source>
        <dbReference type="EnsemblMetazoa" id="XP_038068366.1"/>
    </source>
</evidence>
<evidence type="ECO:0000256" key="5">
    <source>
        <dbReference type="ARBA" id="ARBA00022853"/>
    </source>
</evidence>
<protein>
    <recommendedName>
        <fullName evidence="13">Polycomb protein VEFS-Box domain-containing protein</fullName>
    </recommendedName>
</protein>
<feature type="region of interest" description="Disordered" evidence="8">
    <location>
        <begin position="315"/>
        <end position="400"/>
    </location>
</feature>
<dbReference type="GO" id="GO:0031490">
    <property type="term" value="F:chromatin DNA binding"/>
    <property type="evidence" value="ECO:0007669"/>
    <property type="project" value="TreeGrafter"/>
</dbReference>
<evidence type="ECO:0000256" key="6">
    <source>
        <dbReference type="ARBA" id="ARBA00023015"/>
    </source>
</evidence>
<feature type="region of interest" description="Disordered" evidence="8">
    <location>
        <begin position="199"/>
        <end position="235"/>
    </location>
</feature>
<name>A0A914AYN4_PATMI</name>
<feature type="region of interest" description="Disordered" evidence="8">
    <location>
        <begin position="688"/>
        <end position="722"/>
    </location>
</feature>
<organism evidence="11 12">
    <name type="scientific">Patiria miniata</name>
    <name type="common">Bat star</name>
    <name type="synonym">Asterina miniata</name>
    <dbReference type="NCBI Taxonomy" id="46514"/>
    <lineage>
        <taxon>Eukaryota</taxon>
        <taxon>Metazoa</taxon>
        <taxon>Echinodermata</taxon>
        <taxon>Eleutherozoa</taxon>
        <taxon>Asterozoa</taxon>
        <taxon>Asteroidea</taxon>
        <taxon>Valvatacea</taxon>
        <taxon>Valvatida</taxon>
        <taxon>Asterinidae</taxon>
        <taxon>Patiria</taxon>
    </lineage>
</organism>
<evidence type="ECO:0000313" key="12">
    <source>
        <dbReference type="Proteomes" id="UP000887568"/>
    </source>
</evidence>
<evidence type="ECO:0000259" key="10">
    <source>
        <dbReference type="Pfam" id="PF23320"/>
    </source>
</evidence>
<dbReference type="GO" id="GO:0016586">
    <property type="term" value="C:RSC-type complex"/>
    <property type="evidence" value="ECO:0007669"/>
    <property type="project" value="TreeGrafter"/>
</dbReference>
<evidence type="ECO:0000256" key="3">
    <source>
        <dbReference type="ARBA" id="ARBA00022771"/>
    </source>
</evidence>
<evidence type="ECO:0000259" key="9">
    <source>
        <dbReference type="Pfam" id="PF09733"/>
    </source>
</evidence>
<dbReference type="CDD" id="cd21740">
    <property type="entry name" value="C2_II_SUZ12"/>
    <property type="match status" value="1"/>
</dbReference>
<dbReference type="InterPro" id="IPR019135">
    <property type="entry name" value="Polycomb_protein_VEFS-Box"/>
</dbReference>
<keyword evidence="2" id="KW-0479">Metal-binding</keyword>
<dbReference type="CTD" id="23512"/>
<dbReference type="CDD" id="cd21551">
    <property type="entry name" value="VEFS-box_SUZ12"/>
    <property type="match status" value="1"/>
</dbReference>
<dbReference type="GO" id="GO:0008270">
    <property type="term" value="F:zinc ion binding"/>
    <property type="evidence" value="ECO:0007669"/>
    <property type="project" value="UniProtKB-KW"/>
</dbReference>
<dbReference type="OMA" id="VDGMLTK"/>
<feature type="domain" description="Polycomb protein VEFS-Box" evidence="9">
    <location>
        <begin position="534"/>
        <end position="652"/>
    </location>
</feature>
<feature type="domain" description="Polycomb protein SUZ12-like zinc finger" evidence="10">
    <location>
        <begin position="404"/>
        <end position="471"/>
    </location>
</feature>
<feature type="region of interest" description="Disordered" evidence="8">
    <location>
        <begin position="154"/>
        <end position="178"/>
    </location>
</feature>
<dbReference type="InterPro" id="IPR057540">
    <property type="entry name" value="Znf_SUZ12"/>
</dbReference>
<dbReference type="PANTHER" id="PTHR22597:SF0">
    <property type="entry name" value="POLYCOMB PROTEIN SUZ12"/>
    <property type="match status" value="1"/>
</dbReference>
<proteinExistence type="inferred from homology"/>
<evidence type="ECO:0000256" key="2">
    <source>
        <dbReference type="ARBA" id="ARBA00022723"/>
    </source>
</evidence>
<keyword evidence="7" id="KW-0804">Transcription</keyword>
<dbReference type="Pfam" id="PF09733">
    <property type="entry name" value="VEFS-Box"/>
    <property type="match status" value="1"/>
</dbReference>
<evidence type="ECO:0008006" key="13">
    <source>
        <dbReference type="Google" id="ProtNLM"/>
    </source>
</evidence>